<feature type="signal peptide" evidence="3">
    <location>
        <begin position="1"/>
        <end position="39"/>
    </location>
</feature>
<keyword evidence="3" id="KW-0732">Signal</keyword>
<dbReference type="STRING" id="471853.Bcav_3876"/>
<evidence type="ECO:0000313" key="5">
    <source>
        <dbReference type="Proteomes" id="UP000007962"/>
    </source>
</evidence>
<dbReference type="eggNOG" id="ENOG502Z8P3">
    <property type="taxonomic scope" value="Bacteria"/>
</dbReference>
<protein>
    <recommendedName>
        <fullName evidence="6">IPT/TIG domain-containing protein</fullName>
    </recommendedName>
</protein>
<feature type="region of interest" description="Disordered" evidence="1">
    <location>
        <begin position="208"/>
        <end position="231"/>
    </location>
</feature>
<organism evidence="4 5">
    <name type="scientific">Beutenbergia cavernae (strain ATCC BAA-8 / DSM 12333 / CCUG 43141 / JCM 11478 / NBRC 16432 / NCIMB 13614 / HKI 0122)</name>
    <dbReference type="NCBI Taxonomy" id="471853"/>
    <lineage>
        <taxon>Bacteria</taxon>
        <taxon>Bacillati</taxon>
        <taxon>Actinomycetota</taxon>
        <taxon>Actinomycetes</taxon>
        <taxon>Micrococcales</taxon>
        <taxon>Beutenbergiaceae</taxon>
        <taxon>Beutenbergia</taxon>
    </lineage>
</organism>
<feature type="compositionally biased region" description="Gly residues" evidence="1">
    <location>
        <begin position="212"/>
        <end position="221"/>
    </location>
</feature>
<keyword evidence="2" id="KW-0812">Transmembrane</keyword>
<dbReference type="OrthoDB" id="4775562at2"/>
<dbReference type="Proteomes" id="UP000007962">
    <property type="component" value="Chromosome"/>
</dbReference>
<evidence type="ECO:0000256" key="2">
    <source>
        <dbReference type="SAM" id="Phobius"/>
    </source>
</evidence>
<evidence type="ECO:0000256" key="3">
    <source>
        <dbReference type="SAM" id="SignalP"/>
    </source>
</evidence>
<proteinExistence type="predicted"/>
<feature type="chain" id="PRO_5002946871" description="IPT/TIG domain-containing protein" evidence="3">
    <location>
        <begin position="40"/>
        <end position="444"/>
    </location>
</feature>
<accession>C5C4J4</accession>
<keyword evidence="5" id="KW-1185">Reference proteome</keyword>
<evidence type="ECO:0000256" key="1">
    <source>
        <dbReference type="SAM" id="MobiDB-lite"/>
    </source>
</evidence>
<feature type="compositionally biased region" description="Gly residues" evidence="1">
    <location>
        <begin position="386"/>
        <end position="398"/>
    </location>
</feature>
<dbReference type="AlphaFoldDB" id="C5C4J4"/>
<evidence type="ECO:0008006" key="6">
    <source>
        <dbReference type="Google" id="ProtNLM"/>
    </source>
</evidence>
<evidence type="ECO:0000313" key="4">
    <source>
        <dbReference type="EMBL" id="ACQ82118.1"/>
    </source>
</evidence>
<dbReference type="Gene3D" id="2.60.40.230">
    <property type="entry name" value="Neocarzinostatin-like"/>
    <property type="match status" value="1"/>
</dbReference>
<gene>
    <name evidence="4" type="ordered locus">Bcav_3876</name>
</gene>
<name>C5C4J4_BEUC1</name>
<dbReference type="PROSITE" id="PS51318">
    <property type="entry name" value="TAT"/>
    <property type="match status" value="1"/>
</dbReference>
<feature type="compositionally biased region" description="Low complexity" evidence="1">
    <location>
        <begin position="399"/>
        <end position="417"/>
    </location>
</feature>
<keyword evidence="2" id="KW-0472">Membrane</keyword>
<dbReference type="KEGG" id="bcv:Bcav_3876"/>
<reference evidence="4 5" key="1">
    <citation type="journal article" date="2009" name="Stand. Genomic Sci.">
        <title>Complete genome sequence of Beutenbergia cavernae type strain (HKI 0122).</title>
        <authorList>
            <person name="Land M."/>
            <person name="Pukall R."/>
            <person name="Abt B."/>
            <person name="Goker M."/>
            <person name="Rohde M."/>
            <person name="Glavina Del Rio T."/>
            <person name="Tice H."/>
            <person name="Copeland A."/>
            <person name="Cheng J.F."/>
            <person name="Lucas S."/>
            <person name="Chen F."/>
            <person name="Nolan M."/>
            <person name="Bruce D."/>
            <person name="Goodwin L."/>
            <person name="Pitluck S."/>
            <person name="Ivanova N."/>
            <person name="Mavromatis K."/>
            <person name="Ovchinnikova G."/>
            <person name="Pati A."/>
            <person name="Chen A."/>
            <person name="Palaniappan K."/>
            <person name="Hauser L."/>
            <person name="Chang Y.J."/>
            <person name="Jefferies C.C."/>
            <person name="Saunders E."/>
            <person name="Brettin T."/>
            <person name="Detter J.C."/>
            <person name="Han C."/>
            <person name="Chain P."/>
            <person name="Bristow J."/>
            <person name="Eisen J.A."/>
            <person name="Markowitz V."/>
            <person name="Hugenholtz P."/>
            <person name="Kyrpides N.C."/>
            <person name="Klenk H.P."/>
            <person name="Lapidus A."/>
        </authorList>
    </citation>
    <scope>NUCLEOTIDE SEQUENCE [LARGE SCALE GENOMIC DNA]</scope>
    <source>
        <strain evidence="5">ATCC BAA-8 / DSM 12333 / NBRC 16432</strain>
    </source>
</reference>
<dbReference type="HOGENOM" id="CLU_050010_0_0_11"/>
<feature type="region of interest" description="Disordered" evidence="1">
    <location>
        <begin position="381"/>
        <end position="444"/>
    </location>
</feature>
<dbReference type="InterPro" id="IPR006311">
    <property type="entry name" value="TAT_signal"/>
</dbReference>
<dbReference type="EMBL" id="CP001618">
    <property type="protein sequence ID" value="ACQ82118.1"/>
    <property type="molecule type" value="Genomic_DNA"/>
</dbReference>
<keyword evidence="2" id="KW-1133">Transmembrane helix</keyword>
<dbReference type="RefSeq" id="WP_015884355.1">
    <property type="nucleotide sequence ID" value="NC_012669.1"/>
</dbReference>
<sequence>MSAPSPAGLRHRALLAVALAGALLAAGAAFVAGAPPAAAAPRVSVTSEAGAGVASLDGPTTVQVSGSGFQSVQGGFGGVYVFFGWVSDPGGGSWRPSQGGRTGEDLVYVPDSESADNAGYQRFVTFPGSSTAHAANGGELAADGTFALSMVIPGPTFTGQDRAGNASAVDCREVTCGIITVGAHGVVNANNESFTPVEFVAGGASAADEGGDGAAASGGGATADEGERTGDAAAEEGVAPDVPATLGVETTTVVAGRVLTFTGQGFTPGEQVVASLSGGLAAAGPMLAGQAGEVAGVLQLPADIRTGTHTLRLVGAGSGETPEVELTVVADPALAAAAAEAQEDGGLPSWAFLAAAGTGLALLVLVLSSLVTAIVRRRRARRAARGGSGVPDGDGAPGDGPAVPGATGAPGATEASPSPDGARALDDTQDLPPLGRARVEAGAP</sequence>
<feature type="transmembrane region" description="Helical" evidence="2">
    <location>
        <begin position="350"/>
        <end position="375"/>
    </location>
</feature>